<dbReference type="InterPro" id="IPR036397">
    <property type="entry name" value="RNaseH_sf"/>
</dbReference>
<dbReference type="Pfam" id="PF00665">
    <property type="entry name" value="rve"/>
    <property type="match status" value="1"/>
</dbReference>
<evidence type="ECO:0000313" key="4">
    <source>
        <dbReference type="Proteomes" id="UP000663829"/>
    </source>
</evidence>
<dbReference type="Gene3D" id="3.30.420.10">
    <property type="entry name" value="Ribonuclease H-like superfamily/Ribonuclease H"/>
    <property type="match status" value="1"/>
</dbReference>
<gene>
    <name evidence="2" type="ORF">GPM918_LOCUS18858</name>
    <name evidence="3" type="ORF">SRO942_LOCUS18855</name>
</gene>
<dbReference type="GO" id="GO:0015074">
    <property type="term" value="P:DNA integration"/>
    <property type="evidence" value="ECO:0007669"/>
    <property type="project" value="InterPro"/>
</dbReference>
<comment type="caution">
    <text evidence="2">The sequence shown here is derived from an EMBL/GenBank/DDBJ whole genome shotgun (WGS) entry which is preliminary data.</text>
</comment>
<dbReference type="InterPro" id="IPR012337">
    <property type="entry name" value="RNaseH-like_sf"/>
</dbReference>
<dbReference type="Proteomes" id="UP000681722">
    <property type="component" value="Unassembled WGS sequence"/>
</dbReference>
<dbReference type="EMBL" id="CAJNOQ010005565">
    <property type="protein sequence ID" value="CAF1103310.1"/>
    <property type="molecule type" value="Genomic_DNA"/>
</dbReference>
<dbReference type="SUPFAM" id="SSF53098">
    <property type="entry name" value="Ribonuclease H-like"/>
    <property type="match status" value="1"/>
</dbReference>
<feature type="domain" description="Integrase catalytic" evidence="1">
    <location>
        <begin position="1"/>
        <end position="151"/>
    </location>
</feature>
<protein>
    <recommendedName>
        <fullName evidence="1">Integrase catalytic domain-containing protein</fullName>
    </recommendedName>
</protein>
<dbReference type="GO" id="GO:0003676">
    <property type="term" value="F:nucleic acid binding"/>
    <property type="evidence" value="ECO:0007669"/>
    <property type="project" value="InterPro"/>
</dbReference>
<dbReference type="FunFam" id="3.30.420.10:FF:000032">
    <property type="entry name" value="Retrovirus-related Pol polyprotein from transposon 297-like Protein"/>
    <property type="match status" value="1"/>
</dbReference>
<reference evidence="2" key="1">
    <citation type="submission" date="2021-02" db="EMBL/GenBank/DDBJ databases">
        <authorList>
            <person name="Nowell W R."/>
        </authorList>
    </citation>
    <scope>NUCLEOTIDE SEQUENCE</scope>
</reference>
<accession>A0A814P615</accession>
<evidence type="ECO:0000313" key="3">
    <source>
        <dbReference type="EMBL" id="CAF3868067.1"/>
    </source>
</evidence>
<dbReference type="InterPro" id="IPR050951">
    <property type="entry name" value="Retrovirus_Pol_polyprotein"/>
</dbReference>
<dbReference type="InterPro" id="IPR001584">
    <property type="entry name" value="Integrase_cat-core"/>
</dbReference>
<sequence length="225" mass="26098">MDFWGPTSLPSSQDNRYVLVITDYLSKYVIAKAVPNNSATTTAQFIVEEVILKYGVPRKIITDQGTHFKNELMEKIALLMGFKHAFATTYHPQTNGQVERFNATFYPQLAKLHDDNLNNWDEYLPACIFAYNTGLHSTTGYSPFQLMFAREPILPFDSPTSTITLTKPNDYWTQITQQMKVYRRNVKNNIIHQQQLSKQRYNQQRADPTYKPGDLVFIKQTSKIW</sequence>
<dbReference type="EMBL" id="CAJOBC010005565">
    <property type="protein sequence ID" value="CAF3868067.1"/>
    <property type="molecule type" value="Genomic_DNA"/>
</dbReference>
<evidence type="ECO:0000313" key="2">
    <source>
        <dbReference type="EMBL" id="CAF1103310.1"/>
    </source>
</evidence>
<dbReference type="PROSITE" id="PS50994">
    <property type="entry name" value="INTEGRASE"/>
    <property type="match status" value="1"/>
</dbReference>
<name>A0A814P615_9BILA</name>
<dbReference type="Proteomes" id="UP000663829">
    <property type="component" value="Unassembled WGS sequence"/>
</dbReference>
<dbReference type="AlphaFoldDB" id="A0A814P615"/>
<proteinExistence type="predicted"/>
<dbReference type="PANTHER" id="PTHR37984">
    <property type="entry name" value="PROTEIN CBG26694"/>
    <property type="match status" value="1"/>
</dbReference>
<keyword evidence="4" id="KW-1185">Reference proteome</keyword>
<evidence type="ECO:0000259" key="1">
    <source>
        <dbReference type="PROSITE" id="PS50994"/>
    </source>
</evidence>
<dbReference type="PANTHER" id="PTHR37984:SF5">
    <property type="entry name" value="PROTEIN NYNRIN-LIKE"/>
    <property type="match status" value="1"/>
</dbReference>
<organism evidence="2 4">
    <name type="scientific">Didymodactylos carnosus</name>
    <dbReference type="NCBI Taxonomy" id="1234261"/>
    <lineage>
        <taxon>Eukaryota</taxon>
        <taxon>Metazoa</taxon>
        <taxon>Spiralia</taxon>
        <taxon>Gnathifera</taxon>
        <taxon>Rotifera</taxon>
        <taxon>Eurotatoria</taxon>
        <taxon>Bdelloidea</taxon>
        <taxon>Philodinida</taxon>
        <taxon>Philodinidae</taxon>
        <taxon>Didymodactylos</taxon>
    </lineage>
</organism>
<dbReference type="OrthoDB" id="413122at2759"/>